<dbReference type="AlphaFoldDB" id="A0A6J4TQ58"/>
<sequence length="209" mass="23395">EIRPRPLRHRLERSHIGVAVRAPDERFGGGLGPGRARLVPRRRKPRPRPQRAPLHRTWRLDIPDGGGPCRVYHSGVQAPPTGRASLVYPVRRTDAGGIAETRDRLATAAGIRLSRARRIARFPKRPLRQFDDYLPSDRLARAGGPAAPHDGRRDRLYSRPAGRPQPPRPGRSLAERRDRRLGLRALLGGALHPSRQRAPGSRNGRNRPL</sequence>
<dbReference type="EMBL" id="CADCVX010000495">
    <property type="protein sequence ID" value="CAA9529126.1"/>
    <property type="molecule type" value="Genomic_DNA"/>
</dbReference>
<proteinExistence type="predicted"/>
<gene>
    <name evidence="2" type="ORF">AVDCRST_MAG91-2810</name>
</gene>
<organism evidence="2">
    <name type="scientific">uncultured Sphingomonadaceae bacterium</name>
    <dbReference type="NCBI Taxonomy" id="169976"/>
    <lineage>
        <taxon>Bacteria</taxon>
        <taxon>Pseudomonadati</taxon>
        <taxon>Pseudomonadota</taxon>
        <taxon>Alphaproteobacteria</taxon>
        <taxon>Sphingomonadales</taxon>
        <taxon>Sphingomonadaceae</taxon>
        <taxon>environmental samples</taxon>
    </lineage>
</organism>
<protein>
    <submittedName>
        <fullName evidence="2">Uncharacterized protein</fullName>
    </submittedName>
</protein>
<name>A0A6J4TQ58_9SPHN</name>
<feature type="non-terminal residue" evidence="2">
    <location>
        <position position="209"/>
    </location>
</feature>
<feature type="region of interest" description="Disordered" evidence="1">
    <location>
        <begin position="24"/>
        <end position="53"/>
    </location>
</feature>
<accession>A0A6J4TQ58</accession>
<feature type="region of interest" description="Disordered" evidence="1">
    <location>
        <begin position="136"/>
        <end position="209"/>
    </location>
</feature>
<reference evidence="2" key="1">
    <citation type="submission" date="2020-02" db="EMBL/GenBank/DDBJ databases">
        <authorList>
            <person name="Meier V. D."/>
        </authorList>
    </citation>
    <scope>NUCLEOTIDE SEQUENCE</scope>
    <source>
        <strain evidence="2">AVDCRST_MAG91</strain>
    </source>
</reference>
<feature type="non-terminal residue" evidence="2">
    <location>
        <position position="1"/>
    </location>
</feature>
<evidence type="ECO:0000256" key="1">
    <source>
        <dbReference type="SAM" id="MobiDB-lite"/>
    </source>
</evidence>
<evidence type="ECO:0000313" key="2">
    <source>
        <dbReference type="EMBL" id="CAA9529126.1"/>
    </source>
</evidence>
<feature type="compositionally biased region" description="Basic residues" evidence="1">
    <location>
        <begin position="38"/>
        <end position="53"/>
    </location>
</feature>